<protein>
    <submittedName>
        <fullName evidence="1 2">Uncharacterized protein</fullName>
    </submittedName>
</protein>
<dbReference type="SUPFAM" id="SSF109993">
    <property type="entry name" value="VPS9 domain"/>
    <property type="match status" value="1"/>
</dbReference>
<evidence type="ECO:0000313" key="1">
    <source>
        <dbReference type="EMBL" id="PNR47643.1"/>
    </source>
</evidence>
<reference evidence="1 3" key="1">
    <citation type="journal article" date="2008" name="Science">
        <title>The Physcomitrella genome reveals evolutionary insights into the conquest of land by plants.</title>
        <authorList>
            <person name="Rensing S."/>
            <person name="Lang D."/>
            <person name="Zimmer A."/>
            <person name="Terry A."/>
            <person name="Salamov A."/>
            <person name="Shapiro H."/>
            <person name="Nishiyama T."/>
            <person name="Perroud P.-F."/>
            <person name="Lindquist E."/>
            <person name="Kamisugi Y."/>
            <person name="Tanahashi T."/>
            <person name="Sakakibara K."/>
            <person name="Fujita T."/>
            <person name="Oishi K."/>
            <person name="Shin-I T."/>
            <person name="Kuroki Y."/>
            <person name="Toyoda A."/>
            <person name="Suzuki Y."/>
            <person name="Hashimoto A."/>
            <person name="Yamaguchi K."/>
            <person name="Sugano A."/>
            <person name="Kohara Y."/>
            <person name="Fujiyama A."/>
            <person name="Anterola A."/>
            <person name="Aoki S."/>
            <person name="Ashton N."/>
            <person name="Barbazuk W.B."/>
            <person name="Barker E."/>
            <person name="Bennetzen J."/>
            <person name="Bezanilla M."/>
            <person name="Blankenship R."/>
            <person name="Cho S.H."/>
            <person name="Dutcher S."/>
            <person name="Estelle M."/>
            <person name="Fawcett J.A."/>
            <person name="Gundlach H."/>
            <person name="Hanada K."/>
            <person name="Heyl A."/>
            <person name="Hicks K.A."/>
            <person name="Hugh J."/>
            <person name="Lohr M."/>
            <person name="Mayer K."/>
            <person name="Melkozernov A."/>
            <person name="Murata T."/>
            <person name="Nelson D."/>
            <person name="Pils B."/>
            <person name="Prigge M."/>
            <person name="Reiss B."/>
            <person name="Renner T."/>
            <person name="Rombauts S."/>
            <person name="Rushton P."/>
            <person name="Sanderfoot A."/>
            <person name="Schween G."/>
            <person name="Shiu S.-H."/>
            <person name="Stueber K."/>
            <person name="Theodoulou F.L."/>
            <person name="Tu H."/>
            <person name="Van de Peer Y."/>
            <person name="Verrier P.J."/>
            <person name="Waters E."/>
            <person name="Wood A."/>
            <person name="Yang L."/>
            <person name="Cove D."/>
            <person name="Cuming A."/>
            <person name="Hasebe M."/>
            <person name="Lucas S."/>
            <person name="Mishler D.B."/>
            <person name="Reski R."/>
            <person name="Grigoriev I."/>
            <person name="Quatrano R.S."/>
            <person name="Boore J.L."/>
        </authorList>
    </citation>
    <scope>NUCLEOTIDE SEQUENCE [LARGE SCALE GENOMIC DNA]</scope>
    <source>
        <strain evidence="2 3">cv. Gransden 2004</strain>
    </source>
</reference>
<dbReference type="STRING" id="3218.A0A2K1K1I5"/>
<dbReference type="AlphaFoldDB" id="A0A2K1K1I5"/>
<name>A0A2K1K1I5_PHYPA</name>
<reference evidence="1 3" key="2">
    <citation type="journal article" date="2018" name="Plant J.">
        <title>The Physcomitrella patens chromosome-scale assembly reveals moss genome structure and evolution.</title>
        <authorList>
            <person name="Lang D."/>
            <person name="Ullrich K.K."/>
            <person name="Murat F."/>
            <person name="Fuchs J."/>
            <person name="Jenkins J."/>
            <person name="Haas F.B."/>
            <person name="Piednoel M."/>
            <person name="Gundlach H."/>
            <person name="Van Bel M."/>
            <person name="Meyberg R."/>
            <person name="Vives C."/>
            <person name="Morata J."/>
            <person name="Symeonidi A."/>
            <person name="Hiss M."/>
            <person name="Muchero W."/>
            <person name="Kamisugi Y."/>
            <person name="Saleh O."/>
            <person name="Blanc G."/>
            <person name="Decker E.L."/>
            <person name="van Gessel N."/>
            <person name="Grimwood J."/>
            <person name="Hayes R.D."/>
            <person name="Graham S.W."/>
            <person name="Gunter L.E."/>
            <person name="McDaniel S.F."/>
            <person name="Hoernstein S.N.W."/>
            <person name="Larsson A."/>
            <person name="Li F.W."/>
            <person name="Perroud P.F."/>
            <person name="Phillips J."/>
            <person name="Ranjan P."/>
            <person name="Rokshar D.S."/>
            <person name="Rothfels C.J."/>
            <person name="Schneider L."/>
            <person name="Shu S."/>
            <person name="Stevenson D.W."/>
            <person name="Thummler F."/>
            <person name="Tillich M."/>
            <person name="Villarreal Aguilar J.C."/>
            <person name="Widiez T."/>
            <person name="Wong G.K."/>
            <person name="Wymore A."/>
            <person name="Zhang Y."/>
            <person name="Zimmer A.D."/>
            <person name="Quatrano R.S."/>
            <person name="Mayer K.F.X."/>
            <person name="Goodstein D."/>
            <person name="Casacuberta J.M."/>
            <person name="Vandepoele K."/>
            <person name="Reski R."/>
            <person name="Cuming A.C."/>
            <person name="Tuskan G.A."/>
            <person name="Maumus F."/>
            <person name="Salse J."/>
            <person name="Schmutz J."/>
            <person name="Rensing S.A."/>
        </authorList>
    </citation>
    <scope>NUCLEOTIDE SEQUENCE [LARGE SCALE GENOMIC DNA]</scope>
    <source>
        <strain evidence="2 3">cv. Gransden 2004</strain>
    </source>
</reference>
<dbReference type="PANTHER" id="PTHR24170">
    <property type="entry name" value="ANKYRIN REPEAT DOMAIN-CONTAINING PROTEIN 27"/>
    <property type="match status" value="1"/>
</dbReference>
<dbReference type="InterPro" id="IPR051248">
    <property type="entry name" value="UPF0507/Ank_repeat_27"/>
</dbReference>
<dbReference type="PANTHER" id="PTHR24170:SF1">
    <property type="entry name" value="DOMAIN PROTEIN, PUTATIVE (AFU_ORTHOLOGUE AFUA_1G09870)-RELATED"/>
    <property type="match status" value="1"/>
</dbReference>
<accession>A0A2K1K1I5</accession>
<gene>
    <name evidence="1" type="ORF">PHYPA_012116</name>
</gene>
<evidence type="ECO:0000313" key="3">
    <source>
        <dbReference type="Proteomes" id="UP000006727"/>
    </source>
</evidence>
<dbReference type="EMBL" id="ABEU02000009">
    <property type="protein sequence ID" value="PNR47643.1"/>
    <property type="molecule type" value="Genomic_DNA"/>
</dbReference>
<organism evidence="1">
    <name type="scientific">Physcomitrium patens</name>
    <name type="common">Spreading-leaved earth moss</name>
    <name type="synonym">Physcomitrella patens</name>
    <dbReference type="NCBI Taxonomy" id="3218"/>
    <lineage>
        <taxon>Eukaryota</taxon>
        <taxon>Viridiplantae</taxon>
        <taxon>Streptophyta</taxon>
        <taxon>Embryophyta</taxon>
        <taxon>Bryophyta</taxon>
        <taxon>Bryophytina</taxon>
        <taxon>Bryopsida</taxon>
        <taxon>Funariidae</taxon>
        <taxon>Funariales</taxon>
        <taxon>Funariaceae</taxon>
        <taxon>Physcomitrium</taxon>
    </lineage>
</organism>
<dbReference type="InParanoid" id="A0A2K1K1I5"/>
<reference evidence="2" key="3">
    <citation type="submission" date="2020-12" db="UniProtKB">
        <authorList>
            <consortium name="EnsemblPlants"/>
        </authorList>
    </citation>
    <scope>IDENTIFICATION</scope>
</reference>
<keyword evidence="3" id="KW-1185">Reference proteome</keyword>
<sequence>MSGAPLAALQNQDERLLIMPDRTTHENQKEPLLIMLGCQRSPQAALAAKADPCVPSRRWTKNVGVEFNPHTEEGCTNFLELSRLNTRASAHAVQMVDHFKSSYQTGAQSLPDEFRIKAWKKILRQIVNTVVNRLEVSNSKLEFPCVRNDDNMNQLQSACETWVLGLVYDKIMGACKQIFSWSDKFLDANLAHLDKVDLIVLRVQSEFKEFVLDEALLQFRMINLSAISYVHRLYMSKLR</sequence>
<dbReference type="Gramene" id="Pp3c9_1431V3.1">
    <property type="protein sequence ID" value="Pp3c9_1431V3.1"/>
    <property type="gene ID" value="Pp3c9_1431"/>
</dbReference>
<proteinExistence type="predicted"/>
<evidence type="ECO:0000313" key="2">
    <source>
        <dbReference type="EnsemblPlants" id="Pp3c9_1431V3.1"/>
    </source>
</evidence>
<dbReference type="EnsemblPlants" id="Pp3c9_1431V3.1">
    <property type="protein sequence ID" value="Pp3c9_1431V3.1"/>
    <property type="gene ID" value="Pp3c9_1431"/>
</dbReference>
<dbReference type="InterPro" id="IPR037191">
    <property type="entry name" value="VPS9_dom_sf"/>
</dbReference>
<dbReference type="Proteomes" id="UP000006727">
    <property type="component" value="Chromosome 9"/>
</dbReference>